<organism evidence="3 4">
    <name type="scientific">Rotaria sordida</name>
    <dbReference type="NCBI Taxonomy" id="392033"/>
    <lineage>
        <taxon>Eukaryota</taxon>
        <taxon>Metazoa</taxon>
        <taxon>Spiralia</taxon>
        <taxon>Gnathifera</taxon>
        <taxon>Rotifera</taxon>
        <taxon>Eurotatoria</taxon>
        <taxon>Bdelloidea</taxon>
        <taxon>Philodinida</taxon>
        <taxon>Philodinidae</taxon>
        <taxon>Rotaria</taxon>
    </lineage>
</organism>
<dbReference type="PANTHER" id="PTHR46289">
    <property type="entry name" value="52 KDA REPRESSOR OF THE INHIBITOR OF THE PROTEIN KINASE-LIKE PROTEIN-RELATED"/>
    <property type="match status" value="1"/>
</dbReference>
<accession>A0A819NVN7</accession>
<dbReference type="InterPro" id="IPR025398">
    <property type="entry name" value="DUF4371"/>
</dbReference>
<sequence>MSKQLNLTHFFSSNKRTRPNSPAIIQEEHAESSLSPITILYESSIVPTSETGSTSVAKKLKQMDHENLVSTEIQAYNKNDIGLFVNKDNLSTTEMYALLTEPWTPPSKYQFPQVNVHQKMRSVCRHSWLSTYPWLSYSLILQGVLCRYCILFKRKWSAYDTAKNPLGQLVLKPLTSLNNAHHFIQTHEKTDYHLFSKEQAENFIVNYINPNKSIDHILDNENQQQEATSRKILSSIIKCILFIGKQNLAFRGHDDDGISHTPIGNLGNFKELILFRTECGDTVLEQHLKSCPKNAMYMSPEIQNQLINICGDMIRKEIVQRVIEEKKFYSVIVDATSDVSGTEQLSILIRYLCYDNNQIDIKEDFIGFTPVVDNSAKGVSEHIINYLRSTGLNLAYLRGQGYDGCSVMSGHIGGVQKLISNIEPKAVYVHCASHSLDLAICDACDDRNIQIFFGTVKTIVKFIRASPKRQNLLKNAITATHCDTKRQKLSKLVEHRWVEKQTSVLVFKQFFPSIVVALEYMIENCDSETSANSRAYLKSITDLDFIICLFVVSRVFAILKPYTEKLQSKNCELTQCYDNIQDVATHLAELKYNEKKFDELINELDVFLHDNDITSTIPRTNKFQNVTDYLRHTYEIFVETTLSELDTRFSKHQKNIISIINLLPSTVIDKTLIDVNDIFEFYRSDLPSNNIDIVKAEFELWQHKWKKTPANERPSNIFTTLNVLLPIKSFFPNLNCLFEIFAILSVTVATAERSFSTMKRIKTTLRNSIGDKR</sequence>
<gene>
    <name evidence="3" type="ORF">JBS370_LOCUS26371</name>
</gene>
<evidence type="ECO:0000313" key="4">
    <source>
        <dbReference type="Proteomes" id="UP000663836"/>
    </source>
</evidence>
<comment type="caution">
    <text evidence="3">The sequence shown here is derived from an EMBL/GenBank/DDBJ whole genome shotgun (WGS) entry which is preliminary data.</text>
</comment>
<dbReference type="PANTHER" id="PTHR46289:SF17">
    <property type="entry name" value="HAT C-TERMINAL DIMERISATION DOMAIN-CONTAINING PROTEIN"/>
    <property type="match status" value="1"/>
</dbReference>
<dbReference type="EMBL" id="CAJOBD010004638">
    <property type="protein sequence ID" value="CAF4002741.1"/>
    <property type="molecule type" value="Genomic_DNA"/>
</dbReference>
<proteinExistence type="predicted"/>
<name>A0A819NVN7_9BILA</name>
<dbReference type="InterPro" id="IPR012337">
    <property type="entry name" value="RNaseH-like_sf"/>
</dbReference>
<evidence type="ECO:0000313" key="3">
    <source>
        <dbReference type="EMBL" id="CAF4002741.1"/>
    </source>
</evidence>
<dbReference type="AlphaFoldDB" id="A0A819NVN7"/>
<evidence type="ECO:0000259" key="2">
    <source>
        <dbReference type="Pfam" id="PF14291"/>
    </source>
</evidence>
<reference evidence="3" key="1">
    <citation type="submission" date="2021-02" db="EMBL/GenBank/DDBJ databases">
        <authorList>
            <person name="Nowell W R."/>
        </authorList>
    </citation>
    <scope>NUCLEOTIDE SEQUENCE</scope>
</reference>
<evidence type="ECO:0000256" key="1">
    <source>
        <dbReference type="SAM" id="MobiDB-lite"/>
    </source>
</evidence>
<feature type="domain" description="DUF4371" evidence="2">
    <location>
        <begin position="189"/>
        <end position="413"/>
    </location>
</feature>
<protein>
    <recommendedName>
        <fullName evidence="2">DUF4371 domain-containing protein</fullName>
    </recommendedName>
</protein>
<dbReference type="Pfam" id="PF14291">
    <property type="entry name" value="DUF4371"/>
    <property type="match status" value="1"/>
</dbReference>
<dbReference type="SUPFAM" id="SSF53098">
    <property type="entry name" value="Ribonuclease H-like"/>
    <property type="match status" value="1"/>
</dbReference>
<dbReference type="Proteomes" id="UP000663836">
    <property type="component" value="Unassembled WGS sequence"/>
</dbReference>
<dbReference type="InterPro" id="IPR052958">
    <property type="entry name" value="IFN-induced_PKR_regulator"/>
</dbReference>
<feature type="region of interest" description="Disordered" evidence="1">
    <location>
        <begin position="1"/>
        <end position="21"/>
    </location>
</feature>
<feature type="compositionally biased region" description="Polar residues" evidence="1">
    <location>
        <begin position="1"/>
        <end position="14"/>
    </location>
</feature>